<organism evidence="15 16">
    <name type="scientific">Arcicella aurantiaca</name>
    <dbReference type="NCBI Taxonomy" id="591202"/>
    <lineage>
        <taxon>Bacteria</taxon>
        <taxon>Pseudomonadati</taxon>
        <taxon>Bacteroidota</taxon>
        <taxon>Cytophagia</taxon>
        <taxon>Cytophagales</taxon>
        <taxon>Flectobacillaceae</taxon>
        <taxon>Arcicella</taxon>
    </lineage>
</organism>
<keyword evidence="16" id="KW-1185">Reference proteome</keyword>
<evidence type="ECO:0000256" key="6">
    <source>
        <dbReference type="ARBA" id="ARBA00023004"/>
    </source>
</evidence>
<name>A0A316EDE0_9BACT</name>
<dbReference type="Gene3D" id="2.170.130.10">
    <property type="entry name" value="TonB-dependent receptor, plug domain"/>
    <property type="match status" value="1"/>
</dbReference>
<protein>
    <submittedName>
        <fullName evidence="15">Iron complex outermembrane receptor protein</fullName>
    </submittedName>
</protein>
<dbReference type="EMBL" id="QGGO01000002">
    <property type="protein sequence ID" value="PWK28943.1"/>
    <property type="molecule type" value="Genomic_DNA"/>
</dbReference>
<keyword evidence="10 11" id="KW-0998">Cell outer membrane</keyword>
<evidence type="ECO:0000256" key="10">
    <source>
        <dbReference type="ARBA" id="ARBA00023237"/>
    </source>
</evidence>
<proteinExistence type="inferred from homology"/>
<evidence type="ECO:0000256" key="7">
    <source>
        <dbReference type="ARBA" id="ARBA00023065"/>
    </source>
</evidence>
<keyword evidence="9 11" id="KW-0472">Membrane</keyword>
<evidence type="ECO:0000256" key="9">
    <source>
        <dbReference type="ARBA" id="ARBA00023136"/>
    </source>
</evidence>
<dbReference type="Proteomes" id="UP000245489">
    <property type="component" value="Unassembled WGS sequence"/>
</dbReference>
<evidence type="ECO:0000256" key="12">
    <source>
        <dbReference type="RuleBase" id="RU003357"/>
    </source>
</evidence>
<dbReference type="Pfam" id="PF00593">
    <property type="entry name" value="TonB_dep_Rec_b-barrel"/>
    <property type="match status" value="1"/>
</dbReference>
<dbReference type="Gene3D" id="2.40.170.20">
    <property type="entry name" value="TonB-dependent receptor, beta-barrel domain"/>
    <property type="match status" value="1"/>
</dbReference>
<gene>
    <name evidence="15" type="ORF">LV89_00496</name>
</gene>
<keyword evidence="3 11" id="KW-1134">Transmembrane beta strand</keyword>
<evidence type="ECO:0000256" key="1">
    <source>
        <dbReference type="ARBA" id="ARBA00004571"/>
    </source>
</evidence>
<dbReference type="Pfam" id="PF07715">
    <property type="entry name" value="Plug"/>
    <property type="match status" value="1"/>
</dbReference>
<dbReference type="InterPro" id="IPR012910">
    <property type="entry name" value="Plug_dom"/>
</dbReference>
<comment type="caution">
    <text evidence="15">The sequence shown here is derived from an EMBL/GenBank/DDBJ whole genome shotgun (WGS) entry which is preliminary data.</text>
</comment>
<comment type="similarity">
    <text evidence="11 12">Belongs to the TonB-dependent receptor family.</text>
</comment>
<sequence>MLSAGFAFAQDSTSKALDEVIVREKRKTAKERGEFKRHAQTVEALTEEELNRNNPAFIEQSLGTMAGVQVDKRTQLGGQRLVIRGYGNDQKFNNWGIKAYYNGIPITTADGVTVLDDIDFALVNNIEVIKGAAATMYGGGVGGVARFYLKSSEDKGVSITEKASAGSFGLFQSNTRLDIVGDSSAIALSYGHLQSDGYRPRGNSLKNYLTFLGDFKFNKKQMLSVYMSQNYSYEGVTGQIPYADYYAGIDNGNTAYAKKNARNEIYATRFGVTHRYNFSSNFSNYTTAFYSNQDFTRVAAGAYEMSMNPNYGVRSIFILKSNFSPTITNELNVGTEIQQSRSQISNYRFLGTDDANPLKVQDISKGSYFKYVTNQTSFFVHNRTTITPLDLSLILGLSANNISYSRLDLLANPGLVAGYNKDLSFEKSFATSFNPHIALQKNIKDQIINLSYSEGYNAPTASTAFIGTINKANDNLLPEKAKMIDLGIQGLLFNNHLDYQVSLFNIDITNKLTQLSGVIPTGGTYTYFANTGNQSNSGLELSLGYLFIPRTKSFIKKIEPFLNYSNYNFKYSDFKTRFGSDVVDFSNKQVVGVPKTKYTLGLDIVTKAGLYLNNTYNFMGDVYTDFANTNNVKEFALLNSKIGYKYTGKKVDFDIYFAGNNLTSQVNYTFLFLGNNINDSDAGSNYPTGIATDVNPGPSKAYYFSGVNVKFKF</sequence>
<dbReference type="GO" id="GO:0009279">
    <property type="term" value="C:cell outer membrane"/>
    <property type="evidence" value="ECO:0007669"/>
    <property type="project" value="UniProtKB-SubCell"/>
</dbReference>
<evidence type="ECO:0000256" key="5">
    <source>
        <dbReference type="ARBA" id="ARBA00022692"/>
    </source>
</evidence>
<comment type="subcellular location">
    <subcellularLocation>
        <location evidence="1 11">Cell outer membrane</location>
        <topology evidence="1 11">Multi-pass membrane protein</topology>
    </subcellularLocation>
</comment>
<dbReference type="GO" id="GO:0006826">
    <property type="term" value="P:iron ion transport"/>
    <property type="evidence" value="ECO:0007669"/>
    <property type="project" value="UniProtKB-KW"/>
</dbReference>
<dbReference type="InterPro" id="IPR000531">
    <property type="entry name" value="Beta-barrel_TonB"/>
</dbReference>
<dbReference type="InterPro" id="IPR036942">
    <property type="entry name" value="Beta-barrel_TonB_sf"/>
</dbReference>
<dbReference type="AlphaFoldDB" id="A0A316EDE0"/>
<dbReference type="PROSITE" id="PS52016">
    <property type="entry name" value="TONB_DEPENDENT_REC_3"/>
    <property type="match status" value="1"/>
</dbReference>
<dbReference type="PANTHER" id="PTHR32552">
    <property type="entry name" value="FERRICHROME IRON RECEPTOR-RELATED"/>
    <property type="match status" value="1"/>
</dbReference>
<dbReference type="PANTHER" id="PTHR32552:SF81">
    <property type="entry name" value="TONB-DEPENDENT OUTER MEMBRANE RECEPTOR"/>
    <property type="match status" value="1"/>
</dbReference>
<keyword evidence="5 11" id="KW-0812">Transmembrane</keyword>
<feature type="domain" description="TonB-dependent receptor plug" evidence="14">
    <location>
        <begin position="39"/>
        <end position="144"/>
    </location>
</feature>
<evidence type="ECO:0000259" key="14">
    <source>
        <dbReference type="Pfam" id="PF07715"/>
    </source>
</evidence>
<keyword evidence="8 12" id="KW-0798">TonB box</keyword>
<evidence type="ECO:0000256" key="8">
    <source>
        <dbReference type="ARBA" id="ARBA00023077"/>
    </source>
</evidence>
<keyword evidence="2 11" id="KW-0813">Transport</keyword>
<keyword evidence="7" id="KW-0406">Ion transport</keyword>
<dbReference type="InterPro" id="IPR037066">
    <property type="entry name" value="Plug_dom_sf"/>
</dbReference>
<feature type="domain" description="TonB-dependent receptor-like beta-barrel" evidence="13">
    <location>
        <begin position="229"/>
        <end position="662"/>
    </location>
</feature>
<evidence type="ECO:0000313" key="15">
    <source>
        <dbReference type="EMBL" id="PWK28943.1"/>
    </source>
</evidence>
<evidence type="ECO:0000259" key="13">
    <source>
        <dbReference type="Pfam" id="PF00593"/>
    </source>
</evidence>
<keyword evidence="4" id="KW-0410">Iron transport</keyword>
<evidence type="ECO:0000313" key="16">
    <source>
        <dbReference type="Proteomes" id="UP000245489"/>
    </source>
</evidence>
<evidence type="ECO:0000256" key="4">
    <source>
        <dbReference type="ARBA" id="ARBA00022496"/>
    </source>
</evidence>
<dbReference type="SUPFAM" id="SSF56935">
    <property type="entry name" value="Porins"/>
    <property type="match status" value="1"/>
</dbReference>
<accession>A0A316EDE0</accession>
<dbReference type="InterPro" id="IPR039426">
    <property type="entry name" value="TonB-dep_rcpt-like"/>
</dbReference>
<keyword evidence="15" id="KW-0675">Receptor</keyword>
<evidence type="ECO:0000256" key="11">
    <source>
        <dbReference type="PROSITE-ProRule" id="PRU01360"/>
    </source>
</evidence>
<evidence type="ECO:0000256" key="3">
    <source>
        <dbReference type="ARBA" id="ARBA00022452"/>
    </source>
</evidence>
<evidence type="ECO:0000256" key="2">
    <source>
        <dbReference type="ARBA" id="ARBA00022448"/>
    </source>
</evidence>
<keyword evidence="6" id="KW-0408">Iron</keyword>
<reference evidence="15 16" key="1">
    <citation type="submission" date="2018-05" db="EMBL/GenBank/DDBJ databases">
        <title>Genomic Encyclopedia of Archaeal and Bacterial Type Strains, Phase II (KMG-II): from individual species to whole genera.</title>
        <authorList>
            <person name="Goeker M."/>
        </authorList>
    </citation>
    <scope>NUCLEOTIDE SEQUENCE [LARGE SCALE GENOMIC DNA]</scope>
    <source>
        <strain evidence="15 16">DSM 22214</strain>
    </source>
</reference>